<accession>A0A6M3KF82</accession>
<dbReference type="Gene3D" id="3.60.21.10">
    <property type="match status" value="1"/>
</dbReference>
<protein>
    <submittedName>
        <fullName evidence="1">Putative calcineurin-like phosphoesterase</fullName>
    </submittedName>
</protein>
<dbReference type="SUPFAM" id="SSF56300">
    <property type="entry name" value="Metallo-dependent phosphatases"/>
    <property type="match status" value="1"/>
</dbReference>
<reference evidence="1" key="1">
    <citation type="submission" date="2020-03" db="EMBL/GenBank/DDBJ databases">
        <title>The deep terrestrial virosphere.</title>
        <authorList>
            <person name="Holmfeldt K."/>
            <person name="Nilsson E."/>
            <person name="Simone D."/>
            <person name="Lopez-Fernandez M."/>
            <person name="Wu X."/>
            <person name="de Brujin I."/>
            <person name="Lundin D."/>
            <person name="Andersson A."/>
            <person name="Bertilsson S."/>
            <person name="Dopson M."/>
        </authorList>
    </citation>
    <scope>NUCLEOTIDE SEQUENCE</scope>
    <source>
        <strain evidence="1">MM415A00701</strain>
    </source>
</reference>
<evidence type="ECO:0000313" key="1">
    <source>
        <dbReference type="EMBL" id="QJA80556.1"/>
    </source>
</evidence>
<dbReference type="EMBL" id="MT142426">
    <property type="protein sequence ID" value="QJA80556.1"/>
    <property type="molecule type" value="Genomic_DNA"/>
</dbReference>
<name>A0A6M3KF82_9ZZZZ</name>
<dbReference type="AlphaFoldDB" id="A0A6M3KF82"/>
<dbReference type="InterPro" id="IPR029052">
    <property type="entry name" value="Metallo-depent_PP-like"/>
</dbReference>
<organism evidence="1">
    <name type="scientific">viral metagenome</name>
    <dbReference type="NCBI Taxonomy" id="1070528"/>
    <lineage>
        <taxon>unclassified sequences</taxon>
        <taxon>metagenomes</taxon>
        <taxon>organismal metagenomes</taxon>
    </lineage>
</organism>
<gene>
    <name evidence="1" type="ORF">MM415A00701_0025</name>
</gene>
<proteinExistence type="predicted"/>
<sequence length="289" mass="32939">MIAGGKHYILHNSRSSRFTIWCLSDLHLFNKGCELGRIKRDIQTIQDDPYSFFIGGGDYAEFIGITDKRFDPEGISEDVRIKDLGNLGRKQIQAVKELFEPIKHKCIGLLYGNHEDSYMLHQEQQDLHGWLCTELGVPNFGYCVLFDLVFVKGATFKKPKLVRQTPAVEQSQITRQSFRIFVHHGAGYAQTPGGKLNKLIQAMDYFDADIYFLNHVHDQMGKRMAELGANADCSKIRERIKLGVISGSYLKTYTQDASVYGEKKMYRPTILGAAKVYIEPDKREYQGVI</sequence>